<dbReference type="GO" id="GO:0032259">
    <property type="term" value="P:methylation"/>
    <property type="evidence" value="ECO:0007669"/>
    <property type="project" value="UniProtKB-KW"/>
</dbReference>
<dbReference type="PANTHER" id="PTHR31009">
    <property type="entry name" value="S-ADENOSYL-L-METHIONINE:CARBOXYL METHYLTRANSFERASE FAMILY PROTEIN"/>
    <property type="match status" value="1"/>
</dbReference>
<organism evidence="2 3">
    <name type="scientific">Dichanthelium oligosanthes</name>
    <dbReference type="NCBI Taxonomy" id="888268"/>
    <lineage>
        <taxon>Eukaryota</taxon>
        <taxon>Viridiplantae</taxon>
        <taxon>Streptophyta</taxon>
        <taxon>Embryophyta</taxon>
        <taxon>Tracheophyta</taxon>
        <taxon>Spermatophyta</taxon>
        <taxon>Magnoliopsida</taxon>
        <taxon>Liliopsida</taxon>
        <taxon>Poales</taxon>
        <taxon>Poaceae</taxon>
        <taxon>PACMAD clade</taxon>
        <taxon>Panicoideae</taxon>
        <taxon>Panicodae</taxon>
        <taxon>Paniceae</taxon>
        <taxon>Dichantheliinae</taxon>
        <taxon>Dichanthelium</taxon>
    </lineage>
</organism>
<keyword evidence="2" id="KW-0808">Transferase</keyword>
<keyword evidence="2" id="KW-0489">Methyltransferase</keyword>
<dbReference type="GO" id="GO:0008168">
    <property type="term" value="F:methyltransferase activity"/>
    <property type="evidence" value="ECO:0007669"/>
    <property type="project" value="UniProtKB-KW"/>
</dbReference>
<sequence length="156" mass="17316">MFLVCMGRPSSAGAAPVDQGRVRLLFGDMFQDSWHDLVQEGLIDVEQVDSFNVPVYAPTMEEFRKVVDADGSFRINRLEMVMGSSLVVDRPDDPGAVGRTVANIERSLLGALVDEHIGKALGDQLLDRLRRQAEERALELMEEMQFPHVVCSLSLA</sequence>
<dbReference type="Proteomes" id="UP000095767">
    <property type="component" value="Unassembled WGS sequence"/>
</dbReference>
<dbReference type="Gene3D" id="1.10.1200.220">
    <property type="match status" value="1"/>
</dbReference>
<dbReference type="SUPFAM" id="SSF53335">
    <property type="entry name" value="S-adenosyl-L-methionine-dependent methyltransferases"/>
    <property type="match status" value="1"/>
</dbReference>
<evidence type="ECO:0000256" key="1">
    <source>
        <dbReference type="ARBA" id="ARBA00008908"/>
    </source>
</evidence>
<keyword evidence="3" id="KW-1185">Reference proteome</keyword>
<accession>A0A1E5VJY1</accession>
<protein>
    <submittedName>
        <fullName evidence="2">Indole-3-acetate O-methyltransferase 1</fullName>
    </submittedName>
</protein>
<dbReference type="OrthoDB" id="1523883at2759"/>
<dbReference type="AlphaFoldDB" id="A0A1E5VJY1"/>
<comment type="similarity">
    <text evidence="1">Belongs to the methyltransferase superfamily. Type-7 methyltransferase family. SABATH subfamily.</text>
</comment>
<evidence type="ECO:0000313" key="2">
    <source>
        <dbReference type="EMBL" id="OEL25416.1"/>
    </source>
</evidence>
<reference evidence="2 3" key="1">
    <citation type="submission" date="2016-09" db="EMBL/GenBank/DDBJ databases">
        <title>The draft genome of Dichanthelium oligosanthes: A C3 panicoid grass species.</title>
        <authorList>
            <person name="Studer A.J."/>
            <person name="Schnable J.C."/>
            <person name="Brutnell T.P."/>
        </authorList>
    </citation>
    <scope>NUCLEOTIDE SEQUENCE [LARGE SCALE GENOMIC DNA]</scope>
    <source>
        <strain evidence="3">cv. Kellogg 1175</strain>
        <tissue evidence="2">Leaf</tissue>
    </source>
</reference>
<dbReference type="EMBL" id="LWDX02037295">
    <property type="protein sequence ID" value="OEL25416.1"/>
    <property type="molecule type" value="Genomic_DNA"/>
</dbReference>
<dbReference type="STRING" id="888268.A0A1E5VJY1"/>
<comment type="caution">
    <text evidence="2">The sequence shown here is derived from an EMBL/GenBank/DDBJ whole genome shotgun (WGS) entry which is preliminary data.</text>
</comment>
<proteinExistence type="inferred from homology"/>
<evidence type="ECO:0000313" key="3">
    <source>
        <dbReference type="Proteomes" id="UP000095767"/>
    </source>
</evidence>
<dbReference type="Pfam" id="PF03492">
    <property type="entry name" value="Methyltransf_7"/>
    <property type="match status" value="1"/>
</dbReference>
<dbReference type="InterPro" id="IPR029063">
    <property type="entry name" value="SAM-dependent_MTases_sf"/>
</dbReference>
<dbReference type="InterPro" id="IPR005299">
    <property type="entry name" value="MeTrfase_7"/>
</dbReference>
<name>A0A1E5VJY1_9POAL</name>
<gene>
    <name evidence="2" type="ORF">BAE44_0013565</name>
</gene>